<dbReference type="Gene3D" id="3.90.1580.10">
    <property type="entry name" value="paralog of FGE (formylglycine-generating enzyme)"/>
    <property type="match status" value="1"/>
</dbReference>
<feature type="region of interest" description="Disordered" evidence="1">
    <location>
        <begin position="210"/>
        <end position="229"/>
    </location>
</feature>
<sequence>MSVSTRAAEAGDVSQNKLGMTFVYIPAGSFTMGASAGDPEAIRNEMPAHEVTLTKPFWLGRFEVTQAQWETVMGSSPFDEKSRSNSFYHLPGMADRIRQPDHPVTASWLDVQAFIDRLNVMEGRKRYRLPTEAEWEYAARAGTKTAYSFGDDMRQLGGYAWFGENFISGGTHPVGSKRPNPWGLYDIHGNVWEWVEDWYAEDYYAHSPNADPQGPATGTQRVVRGGSWHQSATSWRSGFRRSYDPDYRGISIGVRLVMAP</sequence>
<feature type="domain" description="Sulfatase-modifying factor enzyme-like" evidence="2">
    <location>
        <begin position="21"/>
        <end position="257"/>
    </location>
</feature>
<dbReference type="InterPro" id="IPR042095">
    <property type="entry name" value="SUMF_sf"/>
</dbReference>
<evidence type="ECO:0000313" key="3">
    <source>
        <dbReference type="EMBL" id="MDX7923151.1"/>
    </source>
</evidence>
<comment type="caution">
    <text evidence="3">The sequence shown here is derived from an EMBL/GenBank/DDBJ whole genome shotgun (WGS) entry which is preliminary data.</text>
</comment>
<dbReference type="Pfam" id="PF03781">
    <property type="entry name" value="FGE-sulfatase"/>
    <property type="match status" value="1"/>
</dbReference>
<name>A0AAP6GDA1_AERME</name>
<dbReference type="InterPro" id="IPR016187">
    <property type="entry name" value="CTDL_fold"/>
</dbReference>
<dbReference type="InterPro" id="IPR005532">
    <property type="entry name" value="SUMF_dom"/>
</dbReference>
<proteinExistence type="predicted"/>
<dbReference type="InterPro" id="IPR051043">
    <property type="entry name" value="Sulfatase_Mod_Factor_Kinase"/>
</dbReference>
<gene>
    <name evidence="3" type="ORF">SJS82_14575</name>
</gene>
<dbReference type="GO" id="GO:0120147">
    <property type="term" value="F:formylglycine-generating oxidase activity"/>
    <property type="evidence" value="ECO:0007669"/>
    <property type="project" value="TreeGrafter"/>
</dbReference>
<reference evidence="3" key="1">
    <citation type="submission" date="2023-11" db="EMBL/GenBank/DDBJ databases">
        <title>WGS of Aeromonas in Northern Israel.</title>
        <authorList>
            <person name="Hershko Y."/>
        </authorList>
    </citation>
    <scope>NUCLEOTIDE SEQUENCE</scope>
    <source>
        <strain evidence="3">02297</strain>
    </source>
</reference>
<dbReference type="EMBL" id="JAWZXF010000016">
    <property type="protein sequence ID" value="MDX7923151.1"/>
    <property type="molecule type" value="Genomic_DNA"/>
</dbReference>
<dbReference type="PANTHER" id="PTHR23150:SF19">
    <property type="entry name" value="FORMYLGLYCINE-GENERATING ENZYME"/>
    <property type="match status" value="1"/>
</dbReference>
<protein>
    <submittedName>
        <fullName evidence="3">Formylglycine-generating enzyme family protein</fullName>
    </submittedName>
</protein>
<accession>A0AAP6GDA1</accession>
<dbReference type="PANTHER" id="PTHR23150">
    <property type="entry name" value="SULFATASE MODIFYING FACTOR 1, 2"/>
    <property type="match status" value="1"/>
</dbReference>
<evidence type="ECO:0000256" key="1">
    <source>
        <dbReference type="SAM" id="MobiDB-lite"/>
    </source>
</evidence>
<dbReference type="Proteomes" id="UP001285835">
    <property type="component" value="Unassembled WGS sequence"/>
</dbReference>
<organism evidence="3 4">
    <name type="scientific">Aeromonas media</name>
    <dbReference type="NCBI Taxonomy" id="651"/>
    <lineage>
        <taxon>Bacteria</taxon>
        <taxon>Pseudomonadati</taxon>
        <taxon>Pseudomonadota</taxon>
        <taxon>Gammaproteobacteria</taxon>
        <taxon>Aeromonadales</taxon>
        <taxon>Aeromonadaceae</taxon>
        <taxon>Aeromonas</taxon>
    </lineage>
</organism>
<dbReference type="AlphaFoldDB" id="A0AAP6GDA1"/>
<dbReference type="SUPFAM" id="SSF56436">
    <property type="entry name" value="C-type lectin-like"/>
    <property type="match status" value="1"/>
</dbReference>
<evidence type="ECO:0000313" key="4">
    <source>
        <dbReference type="Proteomes" id="UP001285835"/>
    </source>
</evidence>
<evidence type="ECO:0000259" key="2">
    <source>
        <dbReference type="Pfam" id="PF03781"/>
    </source>
</evidence>